<protein>
    <submittedName>
        <fullName evidence="2">Uncharacterized protein</fullName>
    </submittedName>
</protein>
<dbReference type="InterPro" id="IPR036890">
    <property type="entry name" value="HATPase_C_sf"/>
</dbReference>
<reference evidence="2 3" key="1">
    <citation type="submission" date="2019-09" db="EMBL/GenBank/DDBJ databases">
        <title>Draft genome sequences of 48 bacterial type strains from the CCUG.</title>
        <authorList>
            <person name="Tunovic T."/>
            <person name="Pineiro-Iglesias B."/>
            <person name="Unosson C."/>
            <person name="Inganas E."/>
            <person name="Ohlen M."/>
            <person name="Cardew S."/>
            <person name="Jensie-Markopoulos S."/>
            <person name="Salva-Serra F."/>
            <person name="Jaen-Luchoro D."/>
            <person name="Karlsson R."/>
            <person name="Svensson-Stadler L."/>
            <person name="Chun J."/>
            <person name="Moore E."/>
        </authorList>
    </citation>
    <scope>NUCLEOTIDE SEQUENCE [LARGE SCALE GENOMIC DNA]</scope>
    <source>
        <strain evidence="2 3">CCUG 65686</strain>
    </source>
</reference>
<comment type="caution">
    <text evidence="2">The sequence shown here is derived from an EMBL/GenBank/DDBJ whole genome shotgun (WGS) entry which is preliminary data.</text>
</comment>
<dbReference type="AlphaFoldDB" id="A0A6L3N498"/>
<dbReference type="RefSeq" id="WP_150998593.1">
    <property type="nucleotide sequence ID" value="NZ_LPFH01000083.1"/>
</dbReference>
<dbReference type="SUPFAM" id="SSF55874">
    <property type="entry name" value="ATPase domain of HSP90 chaperone/DNA topoisomerase II/histidine kinase"/>
    <property type="match status" value="1"/>
</dbReference>
<sequence>MLAVSVVEFSYSPNLTITLELDGAEGRLADTGRGMRLTPDVGDTLSHAERALTSFYPCTPFSSELDGILRKLVWGDHGSPGPSVANVACRAFKFTSMRDGEIWSQSYVRGKPSGPAEMLGQTDMNGTVIEFQTAGPIDQVIVATLVETLRFRVPGLSLVFKRDAGGGERPASVSRIQASNRRQY</sequence>
<evidence type="ECO:0000256" key="1">
    <source>
        <dbReference type="SAM" id="MobiDB-lite"/>
    </source>
</evidence>
<feature type="region of interest" description="Disordered" evidence="1">
    <location>
        <begin position="164"/>
        <end position="184"/>
    </location>
</feature>
<evidence type="ECO:0000313" key="3">
    <source>
        <dbReference type="Proteomes" id="UP000473470"/>
    </source>
</evidence>
<dbReference type="EMBL" id="VZOK01000006">
    <property type="protein sequence ID" value="KAB0640137.1"/>
    <property type="molecule type" value="Genomic_DNA"/>
</dbReference>
<organism evidence="2 3">
    <name type="scientific">Burkholderia stagnalis</name>
    <dbReference type="NCBI Taxonomy" id="1503054"/>
    <lineage>
        <taxon>Bacteria</taxon>
        <taxon>Pseudomonadati</taxon>
        <taxon>Pseudomonadota</taxon>
        <taxon>Betaproteobacteria</taxon>
        <taxon>Burkholderiales</taxon>
        <taxon>Burkholderiaceae</taxon>
        <taxon>Burkholderia</taxon>
        <taxon>Burkholderia cepacia complex</taxon>
    </lineage>
</organism>
<accession>A0A6L3N498</accession>
<dbReference type="Proteomes" id="UP000473470">
    <property type="component" value="Unassembled WGS sequence"/>
</dbReference>
<dbReference type="Gene3D" id="3.30.565.10">
    <property type="entry name" value="Histidine kinase-like ATPase, C-terminal domain"/>
    <property type="match status" value="1"/>
</dbReference>
<gene>
    <name evidence="2" type="ORF">F7R25_05605</name>
</gene>
<feature type="compositionally biased region" description="Polar residues" evidence="1">
    <location>
        <begin position="174"/>
        <end position="184"/>
    </location>
</feature>
<proteinExistence type="predicted"/>
<name>A0A6L3N498_9BURK</name>
<evidence type="ECO:0000313" key="2">
    <source>
        <dbReference type="EMBL" id="KAB0640137.1"/>
    </source>
</evidence>